<evidence type="ECO:0000313" key="2">
    <source>
        <dbReference type="Proteomes" id="UP000238479"/>
    </source>
</evidence>
<dbReference type="GO" id="GO:0016740">
    <property type="term" value="F:transferase activity"/>
    <property type="evidence" value="ECO:0007669"/>
    <property type="project" value="UniProtKB-KW"/>
</dbReference>
<proteinExistence type="predicted"/>
<organism evidence="1 2">
    <name type="scientific">Rosa chinensis</name>
    <name type="common">China rose</name>
    <dbReference type="NCBI Taxonomy" id="74649"/>
    <lineage>
        <taxon>Eukaryota</taxon>
        <taxon>Viridiplantae</taxon>
        <taxon>Streptophyta</taxon>
        <taxon>Embryophyta</taxon>
        <taxon>Tracheophyta</taxon>
        <taxon>Spermatophyta</taxon>
        <taxon>Magnoliopsida</taxon>
        <taxon>eudicotyledons</taxon>
        <taxon>Gunneridae</taxon>
        <taxon>Pentapetalae</taxon>
        <taxon>rosids</taxon>
        <taxon>fabids</taxon>
        <taxon>Rosales</taxon>
        <taxon>Rosaceae</taxon>
        <taxon>Rosoideae</taxon>
        <taxon>Rosoideae incertae sedis</taxon>
        <taxon>Rosa</taxon>
    </lineage>
</organism>
<keyword evidence="1" id="KW-0808">Transferase</keyword>
<dbReference type="AlphaFoldDB" id="A0A2P6RXL1"/>
<sequence length="64" mass="7098">MLPQGHIYSIIDPMLERNFNVNSAWKAVEIAMACVSAEASHEQCCDGTKRVFGSTTQSEKPQQL</sequence>
<dbReference type="Proteomes" id="UP000238479">
    <property type="component" value="Chromosome 2"/>
</dbReference>
<accession>A0A2P6RXL1</accession>
<evidence type="ECO:0000313" key="1">
    <source>
        <dbReference type="EMBL" id="PRQ51167.1"/>
    </source>
</evidence>
<dbReference type="EC" id="2.7.-.-" evidence="1"/>
<comment type="caution">
    <text evidence="1">The sequence shown here is derived from an EMBL/GenBank/DDBJ whole genome shotgun (WGS) entry which is preliminary data.</text>
</comment>
<reference evidence="1 2" key="1">
    <citation type="journal article" date="2018" name="Nat. Genet.">
        <title>The Rosa genome provides new insights in the design of modern roses.</title>
        <authorList>
            <person name="Bendahmane M."/>
        </authorList>
    </citation>
    <scope>NUCLEOTIDE SEQUENCE [LARGE SCALE GENOMIC DNA]</scope>
    <source>
        <strain evidence="2">cv. Old Blush</strain>
    </source>
</reference>
<protein>
    <submittedName>
        <fullName evidence="1">Putative transferase</fullName>
        <ecNumber evidence="1">2.7.-.-</ecNumber>
    </submittedName>
</protein>
<dbReference type="Gramene" id="PRQ51167">
    <property type="protein sequence ID" value="PRQ51167"/>
    <property type="gene ID" value="RchiOBHm_Chr2g0141371"/>
</dbReference>
<dbReference type="EMBL" id="PDCK01000040">
    <property type="protein sequence ID" value="PRQ51167.1"/>
    <property type="molecule type" value="Genomic_DNA"/>
</dbReference>
<name>A0A2P6RXL1_ROSCH</name>
<gene>
    <name evidence="1" type="ORF">RchiOBHm_Chr2g0141371</name>
</gene>
<keyword evidence="2" id="KW-1185">Reference proteome</keyword>